<dbReference type="Gene3D" id="3.40.50.10950">
    <property type="match status" value="1"/>
</dbReference>
<dbReference type="InterPro" id="IPR002505">
    <property type="entry name" value="PTA_PTB"/>
</dbReference>
<evidence type="ECO:0000259" key="7">
    <source>
        <dbReference type="Pfam" id="PF01515"/>
    </source>
</evidence>
<dbReference type="SUPFAM" id="SSF75138">
    <property type="entry name" value="HprK N-terminal domain-like"/>
    <property type="match status" value="1"/>
</dbReference>
<dbReference type="InterPro" id="IPR028979">
    <property type="entry name" value="Ser_kin/Pase_Hpr-like_N_sf"/>
</dbReference>
<protein>
    <recommendedName>
        <fullName evidence="3">Phosphate acetyltransferase</fullName>
        <ecNumber evidence="2">2.3.1.8</ecNumber>
    </recommendedName>
    <alternativeName>
        <fullName evidence="6">Phosphotransacetylase</fullName>
    </alternativeName>
</protein>
<sequence length="788" mass="85491">MLRALGKKARQVLREELLAGLQARGLVRVGAGGGVEERCYRWTVPCREAHTNSLYIHHTIGGVGRDSVAVTVGLLHALERLQPGIGYFRPIDQTTIGGHRSKLIKSVFKMKDDPASMQGVTQERAYELVTNDKIDDLLEEVLKAYEACRANHDFVVIEGTSLRGVGDDTVTLNAKIAQTLGASALLVTDAGIACGMEDKVKNWDDLDWERRVVNNVRLSDLVFNREHVDVVGAIVHRTPQAQRKDKLLRQMFEELKIPYAGALPEDAILRSVQVQDVAKKLGAKLLYPVEDEEVAMSTEVTQYLVATLQLSDLLRYLPRHVDPTKGSVVITSAARVDILLGLIHLHESKSDANIATVVLSGGNPPPKEVHDLLKARNSGTLPILSSPQLTFETAAALANVEGYISAKTPLKVERAQTLFDDNIDMNVIKDAMFKERPVRMNSKLFQHNLFTRAKQQIQTIVLPEGEEPRTVQAAGTVMRRGLCNLILLGNREKIETLAKQFRVDLSQVRIVDPRDSSETEKYAKNFYESRKHKGVTLEQAHNIVVEDVNYFGTCMVAAGDADGMVSGAVHTTANTVRPALQIIKTLPGIPVVSSVFFMCLPGKVLVYGDCAINSDPSSEELAAIAVASADTAAAFGITPRVAMLSYATGDSNKGPLIQKVIDATAIARKQRPELLIEGPLQYDAAVDPVIAKTKMKGVESNVAGKATVLIFPDLNTGNNTYKAVQQATGAVAMGPLLQGLRKPVNDLSRGCTVPDIVTTIALTAVQAASMKGAENKEAPSHNLVASAA</sequence>
<dbReference type="SUPFAM" id="SSF52540">
    <property type="entry name" value="P-loop containing nucleoside triphosphate hydrolases"/>
    <property type="match status" value="1"/>
</dbReference>
<dbReference type="Proteomes" id="UP000822688">
    <property type="component" value="Chromosome 6"/>
</dbReference>
<organism evidence="9 10">
    <name type="scientific">Ceratodon purpureus</name>
    <name type="common">Fire moss</name>
    <name type="synonym">Dicranum purpureum</name>
    <dbReference type="NCBI Taxonomy" id="3225"/>
    <lineage>
        <taxon>Eukaryota</taxon>
        <taxon>Viridiplantae</taxon>
        <taxon>Streptophyta</taxon>
        <taxon>Embryophyta</taxon>
        <taxon>Bryophyta</taxon>
        <taxon>Bryophytina</taxon>
        <taxon>Bryopsida</taxon>
        <taxon>Dicranidae</taxon>
        <taxon>Pseudoditrichales</taxon>
        <taxon>Ditrichaceae</taxon>
        <taxon>Ceratodon</taxon>
    </lineage>
</organism>
<dbReference type="Pfam" id="PF13500">
    <property type="entry name" value="AAA_26"/>
    <property type="match status" value="1"/>
</dbReference>
<dbReference type="InterPro" id="IPR004614">
    <property type="entry name" value="P_AcTrfase"/>
</dbReference>
<reference evidence="9 10" key="1">
    <citation type="submission" date="2020-06" db="EMBL/GenBank/DDBJ databases">
        <title>WGS assembly of Ceratodon purpureus strain R40.</title>
        <authorList>
            <person name="Carey S.B."/>
            <person name="Jenkins J."/>
            <person name="Shu S."/>
            <person name="Lovell J.T."/>
            <person name="Sreedasyam A."/>
            <person name="Maumus F."/>
            <person name="Tiley G.P."/>
            <person name="Fernandez-Pozo N."/>
            <person name="Barry K."/>
            <person name="Chen C."/>
            <person name="Wang M."/>
            <person name="Lipzen A."/>
            <person name="Daum C."/>
            <person name="Saski C.A."/>
            <person name="Payton A.C."/>
            <person name="Mcbreen J.C."/>
            <person name="Conrad R.E."/>
            <person name="Kollar L.M."/>
            <person name="Olsson S."/>
            <person name="Huttunen S."/>
            <person name="Landis J.B."/>
            <person name="Wickett N.J."/>
            <person name="Johnson M.G."/>
            <person name="Rensing S.A."/>
            <person name="Grimwood J."/>
            <person name="Schmutz J."/>
            <person name="Mcdaniel S.F."/>
        </authorList>
    </citation>
    <scope>NUCLEOTIDE SEQUENCE [LARGE SCALE GENOMIC DNA]</scope>
    <source>
        <strain evidence="9 10">R40</strain>
    </source>
</reference>
<dbReference type="InterPro" id="IPR050500">
    <property type="entry name" value="Phos_Acetyltrans/Butyryltrans"/>
</dbReference>
<dbReference type="Gene3D" id="3.40.50.300">
    <property type="entry name" value="P-loop containing nucleotide triphosphate hydrolases"/>
    <property type="match status" value="1"/>
</dbReference>
<comment type="caution">
    <text evidence="9">The sequence shown here is derived from an EMBL/GenBank/DDBJ whole genome shotgun (WGS) entry which is preliminary data.</text>
</comment>
<evidence type="ECO:0000256" key="6">
    <source>
        <dbReference type="ARBA" id="ARBA00031108"/>
    </source>
</evidence>
<evidence type="ECO:0000256" key="1">
    <source>
        <dbReference type="ARBA" id="ARBA00004989"/>
    </source>
</evidence>
<proteinExistence type="predicted"/>
<feature type="domain" description="DRTGG" evidence="8">
    <location>
        <begin position="276"/>
        <end position="398"/>
    </location>
</feature>
<dbReference type="InterPro" id="IPR042113">
    <property type="entry name" value="P_AcTrfase_dom1"/>
</dbReference>
<dbReference type="Pfam" id="PF01515">
    <property type="entry name" value="PTA_PTB"/>
    <property type="match status" value="1"/>
</dbReference>
<dbReference type="InterPro" id="IPR042112">
    <property type="entry name" value="P_AcTrfase_dom2"/>
</dbReference>
<dbReference type="AlphaFoldDB" id="A0A8T0HF51"/>
<dbReference type="InterPro" id="IPR010766">
    <property type="entry name" value="DRTGG"/>
</dbReference>
<keyword evidence="10" id="KW-1185">Reference proteome</keyword>
<keyword evidence="5" id="KW-0012">Acyltransferase</keyword>
<comment type="pathway">
    <text evidence="1">Metabolic intermediate biosynthesis; acetyl-CoA biosynthesis; acetyl-CoA from acetate: step 2/2.</text>
</comment>
<name>A0A8T0HF51_CERPU</name>
<dbReference type="EC" id="2.3.1.8" evidence="2"/>
<evidence type="ECO:0000313" key="10">
    <source>
        <dbReference type="Proteomes" id="UP000822688"/>
    </source>
</evidence>
<dbReference type="Pfam" id="PF07085">
    <property type="entry name" value="DRTGG"/>
    <property type="match status" value="1"/>
</dbReference>
<evidence type="ECO:0000256" key="3">
    <source>
        <dbReference type="ARBA" id="ARBA00021528"/>
    </source>
</evidence>
<dbReference type="Gene3D" id="3.40.50.10750">
    <property type="entry name" value="Isocitrate/Isopropylmalate dehydrogenase-like"/>
    <property type="match status" value="1"/>
</dbReference>
<dbReference type="InterPro" id="IPR027417">
    <property type="entry name" value="P-loop_NTPase"/>
</dbReference>
<evidence type="ECO:0000256" key="5">
    <source>
        <dbReference type="ARBA" id="ARBA00023315"/>
    </source>
</evidence>
<dbReference type="Gene3D" id="3.40.1390.20">
    <property type="entry name" value="HprK N-terminal domain-like"/>
    <property type="match status" value="1"/>
</dbReference>
<dbReference type="PANTHER" id="PTHR43356">
    <property type="entry name" value="PHOSPHATE ACETYLTRANSFERASE"/>
    <property type="match status" value="1"/>
</dbReference>
<evidence type="ECO:0000256" key="2">
    <source>
        <dbReference type="ARBA" id="ARBA00012707"/>
    </source>
</evidence>
<accession>A0A8T0HF51</accession>
<dbReference type="PANTHER" id="PTHR43356:SF3">
    <property type="entry name" value="PHOSPHATE ACETYLTRANSFERASE"/>
    <property type="match status" value="1"/>
</dbReference>
<dbReference type="NCBIfam" id="NF007233">
    <property type="entry name" value="PRK09653.1"/>
    <property type="match status" value="1"/>
</dbReference>
<gene>
    <name evidence="9" type="ORF">KC19_6G049600</name>
</gene>
<dbReference type="NCBIfam" id="NF004167">
    <property type="entry name" value="PRK05632.1"/>
    <property type="match status" value="1"/>
</dbReference>
<keyword evidence="4" id="KW-0808">Transferase</keyword>
<evidence type="ECO:0000256" key="4">
    <source>
        <dbReference type="ARBA" id="ARBA00022679"/>
    </source>
</evidence>
<dbReference type="EMBL" id="CM026427">
    <property type="protein sequence ID" value="KAG0568854.1"/>
    <property type="molecule type" value="Genomic_DNA"/>
</dbReference>
<dbReference type="NCBIfam" id="TIGR00651">
    <property type="entry name" value="pta"/>
    <property type="match status" value="1"/>
</dbReference>
<dbReference type="GO" id="GO:0008959">
    <property type="term" value="F:phosphate acetyltransferase activity"/>
    <property type="evidence" value="ECO:0007669"/>
    <property type="project" value="UniProtKB-EC"/>
</dbReference>
<evidence type="ECO:0000259" key="8">
    <source>
        <dbReference type="Pfam" id="PF07085"/>
    </source>
</evidence>
<evidence type="ECO:0000313" key="9">
    <source>
        <dbReference type="EMBL" id="KAG0568854.1"/>
    </source>
</evidence>
<dbReference type="SUPFAM" id="SSF53659">
    <property type="entry name" value="Isocitrate/Isopropylmalate dehydrogenase-like"/>
    <property type="match status" value="1"/>
</dbReference>
<feature type="domain" description="Phosphate acetyl/butaryl transferase" evidence="7">
    <location>
        <begin position="445"/>
        <end position="764"/>
    </location>
</feature>